<name>A0ABN3N2S0_9ACTN</name>
<dbReference type="InterPro" id="IPR036291">
    <property type="entry name" value="NAD(P)-bd_dom_sf"/>
</dbReference>
<evidence type="ECO:0000313" key="4">
    <source>
        <dbReference type="Proteomes" id="UP001501721"/>
    </source>
</evidence>
<comment type="caution">
    <text evidence="3">The sequence shown here is derived from an EMBL/GenBank/DDBJ whole genome shotgun (WGS) entry which is preliminary data.</text>
</comment>
<dbReference type="SUPFAM" id="SSF51735">
    <property type="entry name" value="NAD(P)-binding Rossmann-fold domains"/>
    <property type="match status" value="1"/>
</dbReference>
<keyword evidence="4" id="KW-1185">Reference proteome</keyword>
<sequence>MTTALARRRVASGPEPGRCHFSGRLPGRQVAERLRTEGHGVRVLSRHARPYGVDLRAGGPELDAALTGVGTVVHCASSPRGGDEEAAEHLLATARRGGVGWGIWCTSPSWGVDRVPYGYYRAKYAVERRIERSGLGFTILRTTQFHDLLVSLFGTLARSPVMPLPARVSDQPVEVTEVAACLAELGVEEHRNENRR</sequence>
<reference evidence="3 4" key="1">
    <citation type="journal article" date="2019" name="Int. J. Syst. Evol. Microbiol.">
        <title>The Global Catalogue of Microorganisms (GCM) 10K type strain sequencing project: providing services to taxonomists for standard genome sequencing and annotation.</title>
        <authorList>
            <consortium name="The Broad Institute Genomics Platform"/>
            <consortium name="The Broad Institute Genome Sequencing Center for Infectious Disease"/>
            <person name="Wu L."/>
            <person name="Ma J."/>
        </authorList>
    </citation>
    <scope>NUCLEOTIDE SEQUENCE [LARGE SCALE GENOMIC DNA]</scope>
    <source>
        <strain evidence="3 4">JCM 6923</strain>
    </source>
</reference>
<dbReference type="InterPro" id="IPR016040">
    <property type="entry name" value="NAD(P)-bd_dom"/>
</dbReference>
<dbReference type="Pfam" id="PF13460">
    <property type="entry name" value="NAD_binding_10"/>
    <property type="match status" value="1"/>
</dbReference>
<dbReference type="RefSeq" id="WP_346080387.1">
    <property type="nucleotide sequence ID" value="NZ_BAAATL010000057.1"/>
</dbReference>
<evidence type="ECO:0000259" key="2">
    <source>
        <dbReference type="Pfam" id="PF13460"/>
    </source>
</evidence>
<gene>
    <name evidence="3" type="ORF">GCM10010422_76710</name>
</gene>
<dbReference type="Proteomes" id="UP001501721">
    <property type="component" value="Unassembled WGS sequence"/>
</dbReference>
<proteinExistence type="predicted"/>
<accession>A0ABN3N2S0</accession>
<feature type="compositionally biased region" description="Basic residues" evidence="1">
    <location>
        <begin position="1"/>
        <end position="10"/>
    </location>
</feature>
<feature type="region of interest" description="Disordered" evidence="1">
    <location>
        <begin position="1"/>
        <end position="24"/>
    </location>
</feature>
<evidence type="ECO:0000256" key="1">
    <source>
        <dbReference type="SAM" id="MobiDB-lite"/>
    </source>
</evidence>
<feature type="domain" description="NAD(P)-binding" evidence="2">
    <location>
        <begin position="27"/>
        <end position="147"/>
    </location>
</feature>
<dbReference type="EMBL" id="BAAATL010000057">
    <property type="protein sequence ID" value="GAA2513073.1"/>
    <property type="molecule type" value="Genomic_DNA"/>
</dbReference>
<protein>
    <recommendedName>
        <fullName evidence="2">NAD(P)-binding domain-containing protein</fullName>
    </recommendedName>
</protein>
<organism evidence="3 4">
    <name type="scientific">Streptomyces graminearus</name>
    <dbReference type="NCBI Taxonomy" id="284030"/>
    <lineage>
        <taxon>Bacteria</taxon>
        <taxon>Bacillati</taxon>
        <taxon>Actinomycetota</taxon>
        <taxon>Actinomycetes</taxon>
        <taxon>Kitasatosporales</taxon>
        <taxon>Streptomycetaceae</taxon>
        <taxon>Streptomyces</taxon>
    </lineage>
</organism>
<dbReference type="Gene3D" id="3.40.50.720">
    <property type="entry name" value="NAD(P)-binding Rossmann-like Domain"/>
    <property type="match status" value="1"/>
</dbReference>
<evidence type="ECO:0000313" key="3">
    <source>
        <dbReference type="EMBL" id="GAA2513073.1"/>
    </source>
</evidence>